<evidence type="ECO:0000256" key="1">
    <source>
        <dbReference type="SAM" id="Phobius"/>
    </source>
</evidence>
<dbReference type="InterPro" id="IPR013989">
    <property type="entry name" value="Dev_and_cell_death_domain"/>
</dbReference>
<feature type="transmembrane region" description="Helical" evidence="1">
    <location>
        <begin position="205"/>
        <end position="227"/>
    </location>
</feature>
<comment type="caution">
    <text evidence="3">The sequence shown here is derived from an EMBL/GenBank/DDBJ whole genome shotgun (WGS) entry which is preliminary data.</text>
</comment>
<dbReference type="AlphaFoldDB" id="A0A2P6RYK6"/>
<dbReference type="STRING" id="74649.A0A2P6RYK6"/>
<dbReference type="PANTHER" id="PTHR46034">
    <property type="match status" value="1"/>
</dbReference>
<dbReference type="Proteomes" id="UP000238479">
    <property type="component" value="Chromosome 2"/>
</dbReference>
<keyword evidence="1" id="KW-1133">Transmembrane helix</keyword>
<dbReference type="Gramene" id="PRQ51517">
    <property type="protein sequence ID" value="PRQ51517"/>
    <property type="gene ID" value="RchiOBHm_Chr2g0145311"/>
</dbReference>
<keyword evidence="1" id="KW-0812">Transmembrane</keyword>
<evidence type="ECO:0000259" key="2">
    <source>
        <dbReference type="PROSITE" id="PS51222"/>
    </source>
</evidence>
<dbReference type="PANTHER" id="PTHR46034:SF7">
    <property type="entry name" value="INFLUENZA VIRUS NS1A-BINDING PROTEIN"/>
    <property type="match status" value="1"/>
</dbReference>
<evidence type="ECO:0000313" key="4">
    <source>
        <dbReference type="Proteomes" id="UP000238479"/>
    </source>
</evidence>
<dbReference type="Pfam" id="PF10539">
    <property type="entry name" value="Dev_Cell_Death"/>
    <property type="match status" value="1"/>
</dbReference>
<dbReference type="GO" id="GO:0034976">
    <property type="term" value="P:response to endoplasmic reticulum stress"/>
    <property type="evidence" value="ECO:0007669"/>
    <property type="project" value="InterPro"/>
</dbReference>
<protein>
    <submittedName>
        <fullName evidence="3">Putative development/cell death domain-containing protein</fullName>
    </submittedName>
</protein>
<dbReference type="SMART" id="SM00767">
    <property type="entry name" value="DCD"/>
    <property type="match status" value="1"/>
</dbReference>
<keyword evidence="1" id="KW-0472">Membrane</keyword>
<proteinExistence type="predicted"/>
<organism evidence="3 4">
    <name type="scientific">Rosa chinensis</name>
    <name type="common">China rose</name>
    <dbReference type="NCBI Taxonomy" id="74649"/>
    <lineage>
        <taxon>Eukaryota</taxon>
        <taxon>Viridiplantae</taxon>
        <taxon>Streptophyta</taxon>
        <taxon>Embryophyta</taxon>
        <taxon>Tracheophyta</taxon>
        <taxon>Spermatophyta</taxon>
        <taxon>Magnoliopsida</taxon>
        <taxon>eudicotyledons</taxon>
        <taxon>Gunneridae</taxon>
        <taxon>Pentapetalae</taxon>
        <taxon>rosids</taxon>
        <taxon>fabids</taxon>
        <taxon>Rosales</taxon>
        <taxon>Rosaceae</taxon>
        <taxon>Rosoideae</taxon>
        <taxon>Rosoideae incertae sedis</taxon>
        <taxon>Rosa</taxon>
    </lineage>
</organism>
<name>A0A2P6RYK6_ROSCH</name>
<accession>A0A2P6RYK6</accession>
<gene>
    <name evidence="3" type="ORF">RchiOBHm_Chr2g0145311</name>
</gene>
<dbReference type="EMBL" id="PDCK01000040">
    <property type="protein sequence ID" value="PRQ51517.1"/>
    <property type="molecule type" value="Genomic_DNA"/>
</dbReference>
<dbReference type="PROSITE" id="PS51222">
    <property type="entry name" value="DCD"/>
    <property type="match status" value="1"/>
</dbReference>
<feature type="domain" description="DCD" evidence="2">
    <location>
        <begin position="37"/>
        <end position="170"/>
    </location>
</feature>
<reference evidence="3 4" key="1">
    <citation type="journal article" date="2018" name="Nat. Genet.">
        <title>The Rosa genome provides new insights in the design of modern roses.</title>
        <authorList>
            <person name="Bendahmane M."/>
        </authorList>
    </citation>
    <scope>NUCLEOTIDE SEQUENCE [LARGE SCALE GENOMIC DNA]</scope>
    <source>
        <strain evidence="4">cv. Old Blush</strain>
    </source>
</reference>
<dbReference type="InterPro" id="IPR044832">
    <property type="entry name" value="NRP-like"/>
</dbReference>
<keyword evidence="4" id="KW-1185">Reference proteome</keyword>
<evidence type="ECO:0000313" key="3">
    <source>
        <dbReference type="EMBL" id="PRQ51517.1"/>
    </source>
</evidence>
<sequence length="230" mass="26213">MSINNPPSLLPIFCSSVLACIPSHIILFKVHDLCFLFRYSDVKMGAGRKTQTFILPPNADLAPYPVQARQLRSNHLGGVIFWCKSSTMMEILVLAAGHGQMNIDPYGWTTDGSVRTQFPAQVQIRIRLQCKPLLESQFKPIIADNYYSANKFWFEIDHAETNKLMSLLASCAVVQSLQLVQEVEELKAFKNEQTKKIGYLEYKPVLDTVFLLNFLCIRLIMLFPLFIHVK</sequence>